<keyword evidence="16" id="KW-0031">Aminopeptidase</keyword>
<evidence type="ECO:0000259" key="14">
    <source>
        <dbReference type="Pfam" id="PF01433"/>
    </source>
</evidence>
<evidence type="ECO:0000256" key="11">
    <source>
        <dbReference type="ARBA" id="ARBA00029811"/>
    </source>
</evidence>
<keyword evidence="7" id="KW-0479">Metal-binding</keyword>
<dbReference type="GO" id="GO:0004177">
    <property type="term" value="F:aminopeptidase activity"/>
    <property type="evidence" value="ECO:0007669"/>
    <property type="project" value="UniProtKB-KW"/>
</dbReference>
<keyword evidence="17" id="KW-1185">Reference proteome</keyword>
<evidence type="ECO:0000313" key="17">
    <source>
        <dbReference type="Proteomes" id="UP001614394"/>
    </source>
</evidence>
<gene>
    <name evidence="16" type="ORF">ACIGXA_07460</name>
</gene>
<reference evidence="16 17" key="1">
    <citation type="submission" date="2024-10" db="EMBL/GenBank/DDBJ databases">
        <title>The Natural Products Discovery Center: Release of the First 8490 Sequenced Strains for Exploring Actinobacteria Biosynthetic Diversity.</title>
        <authorList>
            <person name="Kalkreuter E."/>
            <person name="Kautsar S.A."/>
            <person name="Yang D."/>
            <person name="Bader C.D."/>
            <person name="Teijaro C.N."/>
            <person name="Fluegel L."/>
            <person name="Davis C.M."/>
            <person name="Simpson J.R."/>
            <person name="Lauterbach L."/>
            <person name="Steele A.D."/>
            <person name="Gui C."/>
            <person name="Meng S."/>
            <person name="Li G."/>
            <person name="Viehrig K."/>
            <person name="Ye F."/>
            <person name="Su P."/>
            <person name="Kiefer A.F."/>
            <person name="Nichols A."/>
            <person name="Cepeda A.J."/>
            <person name="Yan W."/>
            <person name="Fan B."/>
            <person name="Jiang Y."/>
            <person name="Adhikari A."/>
            <person name="Zheng C.-J."/>
            <person name="Schuster L."/>
            <person name="Cowan T.M."/>
            <person name="Smanski M.J."/>
            <person name="Chevrette M.G."/>
            <person name="De Carvalho L.P.S."/>
            <person name="Shen B."/>
        </authorList>
    </citation>
    <scope>NUCLEOTIDE SEQUENCE [LARGE SCALE GENOMIC DNA]</scope>
    <source>
        <strain evidence="16 17">NPDC053399</strain>
    </source>
</reference>
<dbReference type="InterPro" id="IPR014782">
    <property type="entry name" value="Peptidase_M1_dom"/>
</dbReference>
<dbReference type="InterPro" id="IPR050344">
    <property type="entry name" value="Peptidase_M1_aminopeptidases"/>
</dbReference>
<evidence type="ECO:0000256" key="1">
    <source>
        <dbReference type="ARBA" id="ARBA00000098"/>
    </source>
</evidence>
<evidence type="ECO:0000256" key="13">
    <source>
        <dbReference type="SAM" id="SignalP"/>
    </source>
</evidence>
<dbReference type="Gene3D" id="1.10.390.10">
    <property type="entry name" value="Neutral Protease Domain 2"/>
    <property type="match status" value="1"/>
</dbReference>
<dbReference type="InterPro" id="IPR027268">
    <property type="entry name" value="Peptidase_M4/M1_CTD_sf"/>
</dbReference>
<organism evidence="16 17">
    <name type="scientific">Streptomyces fildesensis</name>
    <dbReference type="NCBI Taxonomy" id="375757"/>
    <lineage>
        <taxon>Bacteria</taxon>
        <taxon>Bacillati</taxon>
        <taxon>Actinomycetota</taxon>
        <taxon>Actinomycetes</taxon>
        <taxon>Kitasatosporales</taxon>
        <taxon>Streptomycetaceae</taxon>
        <taxon>Streptomyces</taxon>
    </lineage>
</organism>
<evidence type="ECO:0000313" key="16">
    <source>
        <dbReference type="EMBL" id="MFI9100347.1"/>
    </source>
</evidence>
<comment type="similarity">
    <text evidence="3">Belongs to the peptidase M1 family.</text>
</comment>
<keyword evidence="8 16" id="KW-0378">Hydrolase</keyword>
<dbReference type="EMBL" id="JBITYG010000002">
    <property type="protein sequence ID" value="MFI9100347.1"/>
    <property type="molecule type" value="Genomic_DNA"/>
</dbReference>
<feature type="chain" id="PRO_5046009672" description="Aminopeptidase N" evidence="13">
    <location>
        <begin position="21"/>
        <end position="468"/>
    </location>
</feature>
<dbReference type="InterPro" id="IPR001930">
    <property type="entry name" value="Peptidase_M1"/>
</dbReference>
<keyword evidence="13" id="KW-0732">Signal</keyword>
<evidence type="ECO:0000256" key="5">
    <source>
        <dbReference type="ARBA" id="ARBA00015611"/>
    </source>
</evidence>
<feature type="domain" description="Aminopeptidase N-like N-terminal" evidence="15">
    <location>
        <begin position="53"/>
        <end position="224"/>
    </location>
</feature>
<keyword evidence="6" id="KW-0645">Protease</keyword>
<dbReference type="EC" id="3.4.11.2" evidence="4"/>
<evidence type="ECO:0000256" key="2">
    <source>
        <dbReference type="ARBA" id="ARBA00001947"/>
    </source>
</evidence>
<dbReference type="PANTHER" id="PTHR11533:SF297">
    <property type="entry name" value="AMINOPEPTIDASE N"/>
    <property type="match status" value="1"/>
</dbReference>
<evidence type="ECO:0000256" key="3">
    <source>
        <dbReference type="ARBA" id="ARBA00010136"/>
    </source>
</evidence>
<evidence type="ECO:0000256" key="4">
    <source>
        <dbReference type="ARBA" id="ARBA00012564"/>
    </source>
</evidence>
<protein>
    <recommendedName>
        <fullName evidence="5">Aminopeptidase N</fullName>
        <ecNumber evidence="4">3.4.11.2</ecNumber>
    </recommendedName>
    <alternativeName>
        <fullName evidence="11">Alanine aminopeptidase</fullName>
    </alternativeName>
    <alternativeName>
        <fullName evidence="12">Lysyl aminopeptidase</fullName>
    </alternativeName>
</protein>
<dbReference type="Pfam" id="PF01433">
    <property type="entry name" value="Peptidase_M1"/>
    <property type="match status" value="1"/>
</dbReference>
<comment type="cofactor">
    <cofactor evidence="2">
        <name>Zn(2+)</name>
        <dbReference type="ChEBI" id="CHEBI:29105"/>
    </cofactor>
</comment>
<evidence type="ECO:0000256" key="12">
    <source>
        <dbReference type="ARBA" id="ARBA00031533"/>
    </source>
</evidence>
<evidence type="ECO:0000256" key="9">
    <source>
        <dbReference type="ARBA" id="ARBA00022833"/>
    </source>
</evidence>
<dbReference type="InterPro" id="IPR045357">
    <property type="entry name" value="Aminopeptidase_N-like_N"/>
</dbReference>
<dbReference type="SUPFAM" id="SSF63737">
    <property type="entry name" value="Leukotriene A4 hydrolase N-terminal domain"/>
    <property type="match status" value="1"/>
</dbReference>
<feature type="domain" description="Peptidase M1 membrane alanine aminopeptidase" evidence="14">
    <location>
        <begin position="321"/>
        <end position="458"/>
    </location>
</feature>
<sequence>MHHRLLRAALSGLLLVTACAAGRPSASPPSADGSSGVGDPLFPLAGNGGYDVSHYGLDLEYDPATRLLRGTARITARATRGLPTFNLDLSGLDVGKVTVDGAAAGSSRAGTELTVRPARAVGSGAEFTTVVEYSGVPGTIKDADGSHEGWVRTDDGAVGLGEPVGSMAWFPGDNHPSDKAAYDIKVTVPEGLTAVSNGELTDTRTTGGRSTFTWHSAEPMASYLATVAIGKFQVTRSATASGLPVYVAVDPREAGEDRSGVLRKIPQIVDWESGLFGPYPFSSTGAIVDRVDSGTVNYALETQTKPVFPGDRKGTTLDEPTLVHELAHQWFGDSVTPRTWQDMWLNEGFATYTEWLWDEQHGGESVQKHFDETYRDDAQWAFPPADPGKPENVSDAPVYGRGAMVLHKVRQAVGDAPFFAVLRGWATGHRGGNVDSAEFTAWCEKQSGKDLSGLFAVWLYGDGRPKAP</sequence>
<dbReference type="PROSITE" id="PS51257">
    <property type="entry name" value="PROKAR_LIPOPROTEIN"/>
    <property type="match status" value="1"/>
</dbReference>
<feature type="signal peptide" evidence="13">
    <location>
        <begin position="1"/>
        <end position="20"/>
    </location>
</feature>
<evidence type="ECO:0000256" key="6">
    <source>
        <dbReference type="ARBA" id="ARBA00022670"/>
    </source>
</evidence>
<keyword evidence="9" id="KW-0862">Zinc</keyword>
<dbReference type="Proteomes" id="UP001614394">
    <property type="component" value="Unassembled WGS sequence"/>
</dbReference>
<comment type="catalytic activity">
    <reaction evidence="1">
        <text>Release of an N-terminal amino acid, Xaa-|-Yaa- from a peptide, amide or arylamide. Xaa is preferably Ala, but may be most amino acids including Pro (slow action). When a terminal hydrophobic residue is followed by a prolyl residue, the two may be released as an intact Xaa-Pro dipeptide.</text>
        <dbReference type="EC" id="3.4.11.2"/>
    </reaction>
</comment>
<dbReference type="Pfam" id="PF17900">
    <property type="entry name" value="Peptidase_M1_N"/>
    <property type="match status" value="1"/>
</dbReference>
<evidence type="ECO:0000256" key="10">
    <source>
        <dbReference type="ARBA" id="ARBA00023049"/>
    </source>
</evidence>
<evidence type="ECO:0000256" key="7">
    <source>
        <dbReference type="ARBA" id="ARBA00022723"/>
    </source>
</evidence>
<evidence type="ECO:0000256" key="8">
    <source>
        <dbReference type="ARBA" id="ARBA00022801"/>
    </source>
</evidence>
<evidence type="ECO:0000259" key="15">
    <source>
        <dbReference type="Pfam" id="PF17900"/>
    </source>
</evidence>
<dbReference type="SUPFAM" id="SSF55486">
    <property type="entry name" value="Metalloproteases ('zincins'), catalytic domain"/>
    <property type="match status" value="1"/>
</dbReference>
<comment type="caution">
    <text evidence="16">The sequence shown here is derived from an EMBL/GenBank/DDBJ whole genome shotgun (WGS) entry which is preliminary data.</text>
</comment>
<keyword evidence="10" id="KW-0482">Metalloprotease</keyword>
<dbReference type="PRINTS" id="PR00756">
    <property type="entry name" value="ALADIPTASE"/>
</dbReference>
<name>A0ABW8C381_9ACTN</name>
<accession>A0ABW8C381</accession>
<dbReference type="CDD" id="cd09603">
    <property type="entry name" value="M1_APN_like"/>
    <property type="match status" value="1"/>
</dbReference>
<dbReference type="RefSeq" id="WP_399645437.1">
    <property type="nucleotide sequence ID" value="NZ_JBITYG010000002.1"/>
</dbReference>
<dbReference type="InterPro" id="IPR042097">
    <property type="entry name" value="Aminopeptidase_N-like_N_sf"/>
</dbReference>
<dbReference type="Gene3D" id="2.60.40.1730">
    <property type="entry name" value="tricorn interacting facor f3 domain"/>
    <property type="match status" value="1"/>
</dbReference>
<proteinExistence type="inferred from homology"/>
<dbReference type="PANTHER" id="PTHR11533">
    <property type="entry name" value="PROTEASE M1 ZINC METALLOPROTEASE"/>
    <property type="match status" value="1"/>
</dbReference>